<protein>
    <submittedName>
        <fullName evidence="3">Uncharacterized protein</fullName>
    </submittedName>
</protein>
<proteinExistence type="predicted"/>
<reference evidence="2" key="4">
    <citation type="submission" date="2023-12" db="EMBL/GenBank/DDBJ databases">
        <authorList>
            <person name="Sun Q."/>
            <person name="Inoue M."/>
        </authorList>
    </citation>
    <scope>NUCLEOTIDE SEQUENCE</scope>
    <source>
        <strain evidence="2">JCM 10667</strain>
    </source>
</reference>
<dbReference type="EMBL" id="JACHMV010000001">
    <property type="protein sequence ID" value="MBB4778118.1"/>
    <property type="molecule type" value="Genomic_DNA"/>
</dbReference>
<accession>A0A7W7N0P0</accession>
<sequence length="102" mass="10608">MRVKVESTGGFTGREAVVALYDTAALPSGTAGRIRDAVQALDAAQARGDQGEVGADLPAYRITVSEDSGVREETRVYEVRGDPTTDDGSPALRTLLAGPDAT</sequence>
<dbReference type="RefSeq" id="WP_132051295.1">
    <property type="nucleotide sequence ID" value="NZ_BAAAHD010000094.1"/>
</dbReference>
<keyword evidence="5" id="KW-1185">Reference proteome</keyword>
<reference evidence="5" key="2">
    <citation type="journal article" date="2019" name="Int. J. Syst. Evol. Microbiol.">
        <title>The Global Catalogue of Microorganisms (GCM) 10K type strain sequencing project: providing services to taxonomists for standard genome sequencing and annotation.</title>
        <authorList>
            <consortium name="The Broad Institute Genomics Platform"/>
            <consortium name="The Broad Institute Genome Sequencing Center for Infectious Disease"/>
            <person name="Wu L."/>
            <person name="Ma J."/>
        </authorList>
    </citation>
    <scope>NUCLEOTIDE SEQUENCE [LARGE SCALE GENOMIC DNA]</scope>
    <source>
        <strain evidence="5">JCM 10667</strain>
    </source>
</reference>
<evidence type="ECO:0000256" key="1">
    <source>
        <dbReference type="SAM" id="MobiDB-lite"/>
    </source>
</evidence>
<comment type="caution">
    <text evidence="3">The sequence shown here is derived from an EMBL/GenBank/DDBJ whole genome shotgun (WGS) entry which is preliminary data.</text>
</comment>
<organism evidence="3 4">
    <name type="scientific">Actinomadura livida</name>
    <dbReference type="NCBI Taxonomy" id="79909"/>
    <lineage>
        <taxon>Bacteria</taxon>
        <taxon>Bacillati</taxon>
        <taxon>Actinomycetota</taxon>
        <taxon>Actinomycetes</taxon>
        <taxon>Streptosporangiales</taxon>
        <taxon>Thermomonosporaceae</taxon>
        <taxon>Actinomadura</taxon>
    </lineage>
</organism>
<dbReference type="InterPro" id="IPR049457">
    <property type="entry name" value="Emfourin"/>
</dbReference>
<evidence type="ECO:0000313" key="3">
    <source>
        <dbReference type="EMBL" id="MBB4778118.1"/>
    </source>
</evidence>
<dbReference type="AlphaFoldDB" id="A0A7W7N0P0"/>
<dbReference type="Pfam" id="PF20242">
    <property type="entry name" value="Emfourin"/>
    <property type="match status" value="1"/>
</dbReference>
<dbReference type="Proteomes" id="UP001501427">
    <property type="component" value="Unassembled WGS sequence"/>
</dbReference>
<reference evidence="2" key="1">
    <citation type="journal article" date="2014" name="Int. J. Syst. Evol. Microbiol.">
        <title>Complete genome of a new Firmicutes species belonging to the dominant human colonic microbiota ('Ruminococcus bicirculans') reveals two chromosomes and a selective capacity to utilize plant glucans.</title>
        <authorList>
            <consortium name="NISC Comparative Sequencing Program"/>
            <person name="Wegmann U."/>
            <person name="Louis P."/>
            <person name="Goesmann A."/>
            <person name="Henrissat B."/>
            <person name="Duncan S.H."/>
            <person name="Flint H.J."/>
        </authorList>
    </citation>
    <scope>NUCLEOTIDE SEQUENCE</scope>
    <source>
        <strain evidence="2">JCM 10667</strain>
    </source>
</reference>
<feature type="region of interest" description="Disordered" evidence="1">
    <location>
        <begin position="80"/>
        <end position="102"/>
    </location>
</feature>
<evidence type="ECO:0000313" key="5">
    <source>
        <dbReference type="Proteomes" id="UP001501427"/>
    </source>
</evidence>
<gene>
    <name evidence="3" type="ORF">F4557_006536</name>
    <name evidence="2" type="ORF">GCM10009546_71230</name>
</gene>
<evidence type="ECO:0000313" key="4">
    <source>
        <dbReference type="Proteomes" id="UP000549343"/>
    </source>
</evidence>
<evidence type="ECO:0000313" key="2">
    <source>
        <dbReference type="EMBL" id="GAA0599021.1"/>
    </source>
</evidence>
<reference evidence="3 4" key="3">
    <citation type="submission" date="2020-08" db="EMBL/GenBank/DDBJ databases">
        <title>Sequencing the genomes of 1000 actinobacteria strains.</title>
        <authorList>
            <person name="Klenk H.-P."/>
        </authorList>
    </citation>
    <scope>NUCLEOTIDE SEQUENCE [LARGE SCALE GENOMIC DNA]</scope>
    <source>
        <strain evidence="3 4">DSM 44772</strain>
    </source>
</reference>
<dbReference type="Proteomes" id="UP000549343">
    <property type="component" value="Unassembled WGS sequence"/>
</dbReference>
<dbReference type="EMBL" id="BAAAHD010000094">
    <property type="protein sequence ID" value="GAA0599021.1"/>
    <property type="molecule type" value="Genomic_DNA"/>
</dbReference>
<name>A0A7W7N0P0_9ACTN</name>